<accession>A0A154W3C1</accession>
<dbReference type="OrthoDB" id="9800982at2"/>
<gene>
    <name evidence="7" type="ORF">AUP43_09205</name>
</gene>
<feature type="transmembrane region" description="Helical" evidence="6">
    <location>
        <begin position="128"/>
        <end position="151"/>
    </location>
</feature>
<keyword evidence="8" id="KW-1185">Reference proteome</keyword>
<dbReference type="InterPro" id="IPR002797">
    <property type="entry name" value="Polysacc_synth"/>
</dbReference>
<dbReference type="EMBL" id="LPXN01000109">
    <property type="protein sequence ID" value="KZD07959.1"/>
    <property type="molecule type" value="Genomic_DNA"/>
</dbReference>
<evidence type="ECO:0000313" key="8">
    <source>
        <dbReference type="Proteomes" id="UP000076400"/>
    </source>
</evidence>
<evidence type="ECO:0000256" key="2">
    <source>
        <dbReference type="ARBA" id="ARBA00022475"/>
    </source>
</evidence>
<evidence type="ECO:0000313" key="7">
    <source>
        <dbReference type="EMBL" id="KZD07959.1"/>
    </source>
</evidence>
<feature type="transmembrane region" description="Helical" evidence="6">
    <location>
        <begin position="312"/>
        <end position="336"/>
    </location>
</feature>
<dbReference type="AlphaFoldDB" id="A0A154W3C1"/>
<dbReference type="PANTHER" id="PTHR30250:SF11">
    <property type="entry name" value="O-ANTIGEN TRANSPORTER-RELATED"/>
    <property type="match status" value="1"/>
</dbReference>
<evidence type="ECO:0000256" key="3">
    <source>
        <dbReference type="ARBA" id="ARBA00022692"/>
    </source>
</evidence>
<evidence type="ECO:0000256" key="4">
    <source>
        <dbReference type="ARBA" id="ARBA00022989"/>
    </source>
</evidence>
<evidence type="ECO:0000256" key="1">
    <source>
        <dbReference type="ARBA" id="ARBA00004651"/>
    </source>
</evidence>
<comment type="caution">
    <text evidence="7">The sequence shown here is derived from an EMBL/GenBank/DDBJ whole genome shotgun (WGS) entry which is preliminary data.</text>
</comment>
<feature type="transmembrane region" description="Helical" evidence="6">
    <location>
        <begin position="244"/>
        <end position="266"/>
    </location>
</feature>
<keyword evidence="5 6" id="KW-0472">Membrane</keyword>
<feature type="transmembrane region" description="Helical" evidence="6">
    <location>
        <begin position="272"/>
        <end position="292"/>
    </location>
</feature>
<comment type="subcellular location">
    <subcellularLocation>
        <location evidence="1">Cell membrane</location>
        <topology evidence="1">Multi-pass membrane protein</topology>
    </subcellularLocation>
</comment>
<feature type="transmembrane region" description="Helical" evidence="6">
    <location>
        <begin position="187"/>
        <end position="207"/>
    </location>
</feature>
<organism evidence="7 8">
    <name type="scientific">Oceanibaculum pacificum</name>
    <dbReference type="NCBI Taxonomy" id="580166"/>
    <lineage>
        <taxon>Bacteria</taxon>
        <taxon>Pseudomonadati</taxon>
        <taxon>Pseudomonadota</taxon>
        <taxon>Alphaproteobacteria</taxon>
        <taxon>Rhodospirillales</taxon>
        <taxon>Oceanibaculaceae</taxon>
        <taxon>Oceanibaculum</taxon>
    </lineage>
</organism>
<evidence type="ECO:0000256" key="6">
    <source>
        <dbReference type="SAM" id="Phobius"/>
    </source>
</evidence>
<feature type="transmembrane region" description="Helical" evidence="6">
    <location>
        <begin position="404"/>
        <end position="423"/>
    </location>
</feature>
<dbReference type="Pfam" id="PF01943">
    <property type="entry name" value="Polysacc_synt"/>
    <property type="match status" value="1"/>
</dbReference>
<dbReference type="PANTHER" id="PTHR30250">
    <property type="entry name" value="PST FAMILY PREDICTED COLANIC ACID TRANSPORTER"/>
    <property type="match status" value="1"/>
</dbReference>
<evidence type="ECO:0000256" key="5">
    <source>
        <dbReference type="ARBA" id="ARBA00023136"/>
    </source>
</evidence>
<protein>
    <submittedName>
        <fullName evidence="7">Polysaccharide biosynthesis protein</fullName>
    </submittedName>
</protein>
<keyword evidence="4 6" id="KW-1133">Transmembrane helix</keyword>
<feature type="transmembrane region" description="Helical" evidence="6">
    <location>
        <begin position="163"/>
        <end position="181"/>
    </location>
</feature>
<feature type="transmembrane region" description="Helical" evidence="6">
    <location>
        <begin position="48"/>
        <end position="69"/>
    </location>
</feature>
<reference evidence="7 8" key="1">
    <citation type="submission" date="2015-12" db="EMBL/GenBank/DDBJ databases">
        <title>Genome sequence of Oceanibaculum pacificum MCCC 1A02656.</title>
        <authorList>
            <person name="Lu L."/>
            <person name="Lai Q."/>
            <person name="Shao Z."/>
            <person name="Qian P."/>
        </authorList>
    </citation>
    <scope>NUCLEOTIDE SEQUENCE [LARGE SCALE GENOMIC DNA]</scope>
    <source>
        <strain evidence="7 8">MCCC 1A02656</strain>
    </source>
</reference>
<keyword evidence="2" id="KW-1003">Cell membrane</keyword>
<dbReference type="InterPro" id="IPR050833">
    <property type="entry name" value="Poly_Biosynth_Transport"/>
</dbReference>
<dbReference type="STRING" id="580166.AUP43_09205"/>
<sequence>MTAAPPPSARSLRSLVHYGAGLGMRGIETLGKLGLYVYAGHKLGAHDAGLFFLCLTWIGLAATAARLGLDKAMTRHIAAELAVGDGPRARAALRYGLGLTALAAVAAAGLTALIAQPAAAHIFILPDLAVPLLLSAAVIVPQTLAFSLGAALAGFGRGVAAQLVQNALWPVLTFAALILWIDDIAGLILVLAAALTASCLLGFALLLRERARLRERQPRDAAVAPMPGLWETALPLLTVEVTQVALASLPVLILGMIAEAATVGAFSMASRISMLIWVVIISIGTLAAPRFAGLHRLGQIGELRRYNRMVRLGVAGVGLPAILIMLLFPASLLGLISPDFAIAATALQILALGQAVNCLLACQDVLLSMTGHHRLLRNLNLLQLAVGIVLSALLIPALGINGAALVASLSLAQGAIGTSYYSWRFILREKNS</sequence>
<proteinExistence type="predicted"/>
<dbReference type="RefSeq" id="WP_067556285.1">
    <property type="nucleotide sequence ID" value="NZ_LPXN01000109.1"/>
</dbReference>
<dbReference type="GO" id="GO:0005886">
    <property type="term" value="C:plasma membrane"/>
    <property type="evidence" value="ECO:0007669"/>
    <property type="project" value="UniProtKB-SubCell"/>
</dbReference>
<feature type="transmembrane region" description="Helical" evidence="6">
    <location>
        <begin position="379"/>
        <end position="398"/>
    </location>
</feature>
<feature type="transmembrane region" description="Helical" evidence="6">
    <location>
        <begin position="342"/>
        <end position="367"/>
    </location>
</feature>
<name>A0A154W3C1_9PROT</name>
<feature type="transmembrane region" description="Helical" evidence="6">
    <location>
        <begin position="95"/>
        <end position="116"/>
    </location>
</feature>
<dbReference type="Proteomes" id="UP000076400">
    <property type="component" value="Unassembled WGS sequence"/>
</dbReference>
<keyword evidence="3 6" id="KW-0812">Transmembrane</keyword>